<dbReference type="EMBL" id="JAGKON010000036">
    <property type="protein sequence ID" value="MBQ0603458.1"/>
    <property type="molecule type" value="Genomic_DNA"/>
</dbReference>
<dbReference type="Proteomes" id="UP000673434">
    <property type="component" value="Unassembled WGS sequence"/>
</dbReference>
<evidence type="ECO:0000313" key="5">
    <source>
        <dbReference type="EMBL" id="MBQ0603458.1"/>
    </source>
</evidence>
<dbReference type="PROSITE" id="PS51819">
    <property type="entry name" value="VOC"/>
    <property type="match status" value="1"/>
</dbReference>
<keyword evidence="6" id="KW-1185">Reference proteome</keyword>
<dbReference type="AlphaFoldDB" id="A0AAD3UKU7"/>
<dbReference type="Gene3D" id="3.10.180.10">
    <property type="entry name" value="2,3-Dihydroxybiphenyl 1,2-Dioxygenase, domain 1"/>
    <property type="match status" value="1"/>
</dbReference>
<dbReference type="EMBL" id="DACXIC010000005">
    <property type="protein sequence ID" value="HAU4355866.1"/>
    <property type="molecule type" value="Genomic_DNA"/>
</dbReference>
<name>A0AAD3UKU7_KLEOX</name>
<feature type="domain" description="VOC" evidence="1">
    <location>
        <begin position="1"/>
        <end position="126"/>
    </location>
</feature>
<dbReference type="PANTHER" id="PTHR35006:SF1">
    <property type="entry name" value="BLL2941 PROTEIN"/>
    <property type="match status" value="1"/>
</dbReference>
<evidence type="ECO:0000313" key="2">
    <source>
        <dbReference type="EMBL" id="EML7080090.1"/>
    </source>
</evidence>
<protein>
    <submittedName>
        <fullName evidence="4">VOC family protein</fullName>
    </submittedName>
</protein>
<accession>A0AAD3UKU7</accession>
<dbReference type="SUPFAM" id="SSF54593">
    <property type="entry name" value="Glyoxalase/Bleomycin resistance protein/Dihydroxybiphenyl dioxygenase"/>
    <property type="match status" value="1"/>
</dbReference>
<dbReference type="InterPro" id="IPR037523">
    <property type="entry name" value="VOC_core"/>
</dbReference>
<evidence type="ECO:0000313" key="6">
    <source>
        <dbReference type="Proteomes" id="UP000673434"/>
    </source>
</evidence>
<evidence type="ECO:0000313" key="3">
    <source>
        <dbReference type="EMBL" id="HAT1685201.1"/>
    </source>
</evidence>
<comment type="caution">
    <text evidence="4">The sequence shown here is derived from an EMBL/GenBank/DDBJ whole genome shotgun (WGS) entry which is preliminary data.</text>
</comment>
<dbReference type="Proteomes" id="UP000856143">
    <property type="component" value="Unassembled WGS sequence"/>
</dbReference>
<dbReference type="InterPro" id="IPR029068">
    <property type="entry name" value="Glyas_Bleomycin-R_OHBP_Dase"/>
</dbReference>
<proteinExistence type="predicted"/>
<reference evidence="4" key="2">
    <citation type="submission" date="2019-09" db="EMBL/GenBank/DDBJ databases">
        <authorList>
            <consortium name="NCBI Pathogen Detection Project"/>
        </authorList>
    </citation>
    <scope>NUCLEOTIDE SEQUENCE</scope>
    <source>
        <strain evidence="4">AUSMDU00005748</strain>
        <strain evidence="3">R404</strain>
    </source>
</reference>
<dbReference type="PANTHER" id="PTHR35006">
    <property type="entry name" value="GLYOXALASE FAMILY PROTEIN (AFU_ORTHOLOGUE AFUA_5G14830)"/>
    <property type="match status" value="1"/>
</dbReference>
<dbReference type="EMBL" id="ABNOCX020000001">
    <property type="protein sequence ID" value="EML7080090.1"/>
    <property type="molecule type" value="Genomic_DNA"/>
</dbReference>
<dbReference type="Proteomes" id="UP000868497">
    <property type="component" value="Unassembled WGS sequence"/>
</dbReference>
<gene>
    <name evidence="4" type="ORF">F6W21_05920</name>
    <name evidence="3" type="ORF">I8Y21_006038</name>
    <name evidence="5" type="ORF">J7S78_27040</name>
    <name evidence="2" type="ORF">RYF40_000491</name>
</gene>
<dbReference type="InterPro" id="IPR004360">
    <property type="entry name" value="Glyas_Fos-R_dOase_dom"/>
</dbReference>
<reference evidence="5 6" key="3">
    <citation type="submission" date="2021-03" db="EMBL/GenBank/DDBJ databases">
        <authorList>
            <person name="Stanton E."/>
        </authorList>
    </citation>
    <scope>NUCLEOTIDE SEQUENCE [LARGE SCALE GENOMIC DNA]</scope>
    <source>
        <strain evidence="5 6">2020EL-00037</strain>
    </source>
</reference>
<dbReference type="Pfam" id="PF00903">
    <property type="entry name" value="Glyoxalase"/>
    <property type="match status" value="1"/>
</dbReference>
<dbReference type="EMBL" id="DACSEO010000159">
    <property type="protein sequence ID" value="HAT1685201.1"/>
    <property type="molecule type" value="Genomic_DNA"/>
</dbReference>
<dbReference type="RefSeq" id="WP_004105765.1">
    <property type="nucleotide sequence ID" value="NZ_ABFNOZ020000008.1"/>
</dbReference>
<evidence type="ECO:0000313" key="7">
    <source>
        <dbReference type="Proteomes" id="UP000868497"/>
    </source>
</evidence>
<sequence length="134" mass="14832">MFSYIMLGTNDPQASYKFYAPLMRVLGHPLDGRSEKGAAWGTFKDNHTTGLCVGMPFDNLPATRGNGVMVALNAVSVEMIQELYRLAIENGGEDEGPPAFRPHYGADFYSAYVRDPDKNKIAFVFYDPAKKAMV</sequence>
<evidence type="ECO:0000259" key="1">
    <source>
        <dbReference type="PROSITE" id="PS51819"/>
    </source>
</evidence>
<dbReference type="CDD" id="cd07262">
    <property type="entry name" value="VOC_like"/>
    <property type="match status" value="1"/>
</dbReference>
<dbReference type="GeneID" id="93282957"/>
<organism evidence="4 7">
    <name type="scientific">Klebsiella oxytoca</name>
    <dbReference type="NCBI Taxonomy" id="571"/>
    <lineage>
        <taxon>Bacteria</taxon>
        <taxon>Pseudomonadati</taxon>
        <taxon>Pseudomonadota</taxon>
        <taxon>Gammaproteobacteria</taxon>
        <taxon>Enterobacterales</taxon>
        <taxon>Enterobacteriaceae</taxon>
        <taxon>Klebsiella/Raoultella group</taxon>
        <taxon>Klebsiella</taxon>
    </lineage>
</organism>
<reference evidence="2" key="4">
    <citation type="submission" date="2024-02" db="EMBL/GenBank/DDBJ databases">
        <authorList>
            <consortium name="Clinical and Environmental Microbiology Branch: Whole genome sequencing antimicrobial resistance pathogens in the healthcare setting"/>
        </authorList>
    </citation>
    <scope>NUCLEOTIDE SEQUENCE</scope>
    <source>
        <strain evidence="2">2023BB-00086</strain>
    </source>
</reference>
<evidence type="ECO:0000313" key="4">
    <source>
        <dbReference type="EMBL" id="HAU4355866.1"/>
    </source>
</evidence>
<reference evidence="4" key="1">
    <citation type="journal article" date="2018" name="Genome Biol.">
        <title>SKESA: strategic k-mer extension for scrupulous assemblies.</title>
        <authorList>
            <person name="Souvorov A."/>
            <person name="Agarwala R."/>
            <person name="Lipman D.J."/>
        </authorList>
    </citation>
    <scope>NUCLEOTIDE SEQUENCE</scope>
    <source>
        <strain evidence="4">AUSMDU00005748</strain>
        <strain evidence="3">R404</strain>
    </source>
</reference>